<dbReference type="Gene3D" id="3.40.190.290">
    <property type="match status" value="1"/>
</dbReference>
<dbReference type="PATRIC" id="fig|34073.19.peg.5495"/>
<dbReference type="GO" id="GO:0010628">
    <property type="term" value="P:positive regulation of gene expression"/>
    <property type="evidence" value="ECO:0007669"/>
    <property type="project" value="TreeGrafter"/>
</dbReference>
<dbReference type="InterPro" id="IPR036388">
    <property type="entry name" value="WH-like_DNA-bd_sf"/>
</dbReference>
<sequence>MKPSLNLRQVESFYSVMRTGTVVGAARLMNVSQPAVSRSIGLLELRIGYKLFERRGRRLVATPEGDALYSEIEPIYGSLDRIAQVALDIGEQRAGALRIACLPSLSQSLLPRALARFLATRPNVSVYVQSLPSRQVADQVATRQFDLGLIELPLSRPAISVEPLEPSMSVAVMPAAHRLAGKRQVSMKDLDGERMVLLSQHSFLRHQIDDLFSRAGVSPKVVLETPHSVIACGMVAAGLGITLVSRWAALSFVGPNVVVRPIREEMTSRSALIFPFPGSRLALAEAFAKDLKEEIRKAG</sequence>
<name>A0A0H2LV28_VARPD</name>
<dbReference type="PANTHER" id="PTHR30427:SF1">
    <property type="entry name" value="TRANSCRIPTIONAL ACTIVATOR PROTEIN LYSR"/>
    <property type="match status" value="1"/>
</dbReference>
<dbReference type="SUPFAM" id="SSF46785">
    <property type="entry name" value="Winged helix' DNA-binding domain"/>
    <property type="match status" value="1"/>
</dbReference>
<keyword evidence="3" id="KW-0238">DNA-binding</keyword>
<comment type="similarity">
    <text evidence="1">Belongs to the LysR transcriptional regulatory family.</text>
</comment>
<dbReference type="CDD" id="cd08415">
    <property type="entry name" value="PBP2_LysR_opines_like"/>
    <property type="match status" value="1"/>
</dbReference>
<evidence type="ECO:0000259" key="5">
    <source>
        <dbReference type="Pfam" id="PF00126"/>
    </source>
</evidence>
<dbReference type="Pfam" id="PF00126">
    <property type="entry name" value="HTH_1"/>
    <property type="match status" value="1"/>
</dbReference>
<keyword evidence="2" id="KW-0805">Transcription regulation</keyword>
<proteinExistence type="inferred from homology"/>
<organism evidence="7 8">
    <name type="scientific">Variovorax paradoxus</name>
    <dbReference type="NCBI Taxonomy" id="34073"/>
    <lineage>
        <taxon>Bacteria</taxon>
        <taxon>Pseudomonadati</taxon>
        <taxon>Pseudomonadota</taxon>
        <taxon>Betaproteobacteria</taxon>
        <taxon>Burkholderiales</taxon>
        <taxon>Comamonadaceae</taxon>
        <taxon>Variovorax</taxon>
    </lineage>
</organism>
<reference evidence="7 8" key="1">
    <citation type="submission" date="2015-03" db="EMBL/GenBank/DDBJ databases">
        <title>Genome sequence of Variovorax paradoxus TBEA6.</title>
        <authorList>
            <person name="Poehlein A."/>
            <person name="Schuldes J."/>
            <person name="Wuebbeler J.H."/>
            <person name="Hiessl S."/>
            <person name="Steinbuechel A."/>
            <person name="Daniel R."/>
        </authorList>
    </citation>
    <scope>NUCLEOTIDE SEQUENCE [LARGE SCALE GENOMIC DNA]</scope>
    <source>
        <strain evidence="7 8">TBEA6</strain>
    </source>
</reference>
<dbReference type="Proteomes" id="UP000035170">
    <property type="component" value="Unassembled WGS sequence"/>
</dbReference>
<dbReference type="InterPro" id="IPR036390">
    <property type="entry name" value="WH_DNA-bd_sf"/>
</dbReference>
<accession>A0A0H2LV28</accession>
<dbReference type="GO" id="GO:0003700">
    <property type="term" value="F:DNA-binding transcription factor activity"/>
    <property type="evidence" value="ECO:0007669"/>
    <property type="project" value="InterPro"/>
</dbReference>
<keyword evidence="8" id="KW-1185">Reference proteome</keyword>
<dbReference type="InterPro" id="IPR000847">
    <property type="entry name" value="LysR_HTH_N"/>
</dbReference>
<evidence type="ECO:0000259" key="6">
    <source>
        <dbReference type="Pfam" id="PF03466"/>
    </source>
</evidence>
<dbReference type="PRINTS" id="PR00039">
    <property type="entry name" value="HTHLYSR"/>
</dbReference>
<dbReference type="AlphaFoldDB" id="A0A0H2LV28"/>
<dbReference type="Pfam" id="PF03466">
    <property type="entry name" value="LysR_substrate"/>
    <property type="match status" value="1"/>
</dbReference>
<evidence type="ECO:0000313" key="8">
    <source>
        <dbReference type="Proteomes" id="UP000035170"/>
    </source>
</evidence>
<evidence type="ECO:0000313" key="7">
    <source>
        <dbReference type="EMBL" id="KLN53536.1"/>
    </source>
</evidence>
<comment type="caution">
    <text evidence="7">The sequence shown here is derived from an EMBL/GenBank/DDBJ whole genome shotgun (WGS) entry which is preliminary data.</text>
</comment>
<feature type="domain" description="HTH lysR-type" evidence="5">
    <location>
        <begin position="7"/>
        <end position="65"/>
    </location>
</feature>
<evidence type="ECO:0000256" key="1">
    <source>
        <dbReference type="ARBA" id="ARBA00009437"/>
    </source>
</evidence>
<dbReference type="PANTHER" id="PTHR30427">
    <property type="entry name" value="TRANSCRIPTIONAL ACTIVATOR PROTEIN LYSR"/>
    <property type="match status" value="1"/>
</dbReference>
<gene>
    <name evidence="7" type="primary">cynR18</name>
    <name evidence="7" type="ORF">VPARA_53750</name>
</gene>
<protein>
    <submittedName>
        <fullName evidence="7">HTH-type transcriptional regulator CynR</fullName>
    </submittedName>
</protein>
<dbReference type="InterPro" id="IPR037424">
    <property type="entry name" value="NocR_PBP2"/>
</dbReference>
<dbReference type="SUPFAM" id="SSF53850">
    <property type="entry name" value="Periplasmic binding protein-like II"/>
    <property type="match status" value="1"/>
</dbReference>
<dbReference type="GO" id="GO:0043565">
    <property type="term" value="F:sequence-specific DNA binding"/>
    <property type="evidence" value="ECO:0007669"/>
    <property type="project" value="TreeGrafter"/>
</dbReference>
<feature type="domain" description="LysR substrate-binding" evidence="6">
    <location>
        <begin position="91"/>
        <end position="294"/>
    </location>
</feature>
<evidence type="ECO:0000256" key="4">
    <source>
        <dbReference type="ARBA" id="ARBA00023163"/>
    </source>
</evidence>
<keyword evidence="4" id="KW-0804">Transcription</keyword>
<evidence type="ECO:0000256" key="3">
    <source>
        <dbReference type="ARBA" id="ARBA00023125"/>
    </source>
</evidence>
<dbReference type="EMBL" id="JZWI01000033">
    <property type="protein sequence ID" value="KLN53536.1"/>
    <property type="molecule type" value="Genomic_DNA"/>
</dbReference>
<evidence type="ECO:0000256" key="2">
    <source>
        <dbReference type="ARBA" id="ARBA00023015"/>
    </source>
</evidence>
<dbReference type="Gene3D" id="1.10.10.10">
    <property type="entry name" value="Winged helix-like DNA-binding domain superfamily/Winged helix DNA-binding domain"/>
    <property type="match status" value="1"/>
</dbReference>
<dbReference type="InterPro" id="IPR005119">
    <property type="entry name" value="LysR_subst-bd"/>
</dbReference>
<dbReference type="RefSeq" id="WP_230682962.1">
    <property type="nucleotide sequence ID" value="NZ_JZWI01000033.1"/>
</dbReference>